<keyword evidence="2" id="KW-0812">Transmembrane</keyword>
<keyword evidence="3" id="KW-0732">Signal</keyword>
<evidence type="ECO:0000256" key="3">
    <source>
        <dbReference type="SAM" id="SignalP"/>
    </source>
</evidence>
<feature type="compositionally biased region" description="Polar residues" evidence="1">
    <location>
        <begin position="338"/>
        <end position="347"/>
    </location>
</feature>
<feature type="signal peptide" evidence="3">
    <location>
        <begin position="1"/>
        <end position="17"/>
    </location>
</feature>
<gene>
    <name evidence="4" type="ORF">EDB81DRAFT_855825</name>
</gene>
<feature type="compositionally biased region" description="Basic and acidic residues" evidence="1">
    <location>
        <begin position="349"/>
        <end position="358"/>
    </location>
</feature>
<evidence type="ECO:0008006" key="6">
    <source>
        <dbReference type="Google" id="ProtNLM"/>
    </source>
</evidence>
<protein>
    <recommendedName>
        <fullName evidence="6">Mid2 domain-containing protein</fullName>
    </recommendedName>
</protein>
<dbReference type="AlphaFoldDB" id="A0A9P9JC77"/>
<feature type="chain" id="PRO_5040349944" description="Mid2 domain-containing protein" evidence="3">
    <location>
        <begin position="18"/>
        <end position="358"/>
    </location>
</feature>
<organism evidence="4 5">
    <name type="scientific">Dactylonectria macrodidyma</name>
    <dbReference type="NCBI Taxonomy" id="307937"/>
    <lineage>
        <taxon>Eukaryota</taxon>
        <taxon>Fungi</taxon>
        <taxon>Dikarya</taxon>
        <taxon>Ascomycota</taxon>
        <taxon>Pezizomycotina</taxon>
        <taxon>Sordariomycetes</taxon>
        <taxon>Hypocreomycetidae</taxon>
        <taxon>Hypocreales</taxon>
        <taxon>Nectriaceae</taxon>
        <taxon>Dactylonectria</taxon>
    </lineage>
</organism>
<evidence type="ECO:0000256" key="2">
    <source>
        <dbReference type="SAM" id="Phobius"/>
    </source>
</evidence>
<accession>A0A9P9JC77</accession>
<keyword evidence="2" id="KW-1133">Transmembrane helix</keyword>
<name>A0A9P9JC77_9HYPO</name>
<feature type="transmembrane region" description="Helical" evidence="2">
    <location>
        <begin position="237"/>
        <end position="258"/>
    </location>
</feature>
<keyword evidence="2" id="KW-0472">Membrane</keyword>
<feature type="region of interest" description="Disordered" evidence="1">
    <location>
        <begin position="326"/>
        <end position="358"/>
    </location>
</feature>
<comment type="caution">
    <text evidence="4">The sequence shown here is derived from an EMBL/GenBank/DDBJ whole genome shotgun (WGS) entry which is preliminary data.</text>
</comment>
<evidence type="ECO:0000256" key="1">
    <source>
        <dbReference type="SAM" id="MobiDB-lite"/>
    </source>
</evidence>
<feature type="region of interest" description="Disordered" evidence="1">
    <location>
        <begin position="159"/>
        <end position="233"/>
    </location>
</feature>
<dbReference type="EMBL" id="JAGMUV010000006">
    <property type="protein sequence ID" value="KAH7153449.1"/>
    <property type="molecule type" value="Genomic_DNA"/>
</dbReference>
<dbReference type="Proteomes" id="UP000738349">
    <property type="component" value="Unassembled WGS sequence"/>
</dbReference>
<evidence type="ECO:0000313" key="4">
    <source>
        <dbReference type="EMBL" id="KAH7153449.1"/>
    </source>
</evidence>
<dbReference type="OrthoDB" id="5430065at2759"/>
<feature type="compositionally biased region" description="Polar residues" evidence="1">
    <location>
        <begin position="170"/>
        <end position="214"/>
    </location>
</feature>
<sequence>MITLVLAAFCLTSVAMSQHQPTITSAPDRFATQLVKRVVDCQGGFRCDRGTCYRGDDGFVGCCSVSSCAPRTTCIEYADLEDNGKCDHNTGGCVVCSKSEAPYCVTITNIVMKEYAMYCDVVSNLTDIKTISYAKTQVAATTTHDEIETTTDARFQTATIYDDTAEDPDTSSVPSTTDEGNASNESSQDSSMGNAGESSGVTHSKGSDAATSVSEDQEITQTSTHNSESHHSNRNTIIGSVVGVIGGIILALLGAWCFKRLRRKPAPPPQCVQPAPFLQLAQISPDMQASMDSHYNYQSPNAIQHTSISPTSLSFVGSSVTGAPTQAFGSMHELHGNGENSQTSSRNWYRHEPMTTGS</sequence>
<keyword evidence="5" id="KW-1185">Reference proteome</keyword>
<proteinExistence type="predicted"/>
<reference evidence="4" key="1">
    <citation type="journal article" date="2021" name="Nat. Commun.">
        <title>Genetic determinants of endophytism in the Arabidopsis root mycobiome.</title>
        <authorList>
            <person name="Mesny F."/>
            <person name="Miyauchi S."/>
            <person name="Thiergart T."/>
            <person name="Pickel B."/>
            <person name="Atanasova L."/>
            <person name="Karlsson M."/>
            <person name="Huettel B."/>
            <person name="Barry K.W."/>
            <person name="Haridas S."/>
            <person name="Chen C."/>
            <person name="Bauer D."/>
            <person name="Andreopoulos W."/>
            <person name="Pangilinan J."/>
            <person name="LaButti K."/>
            <person name="Riley R."/>
            <person name="Lipzen A."/>
            <person name="Clum A."/>
            <person name="Drula E."/>
            <person name="Henrissat B."/>
            <person name="Kohler A."/>
            <person name="Grigoriev I.V."/>
            <person name="Martin F.M."/>
            <person name="Hacquard S."/>
        </authorList>
    </citation>
    <scope>NUCLEOTIDE SEQUENCE</scope>
    <source>
        <strain evidence="4">MPI-CAGE-AT-0147</strain>
    </source>
</reference>
<evidence type="ECO:0000313" key="5">
    <source>
        <dbReference type="Proteomes" id="UP000738349"/>
    </source>
</evidence>